<keyword evidence="8" id="KW-1185">Reference proteome</keyword>
<feature type="compositionally biased region" description="Low complexity" evidence="5">
    <location>
        <begin position="534"/>
        <end position="550"/>
    </location>
</feature>
<feature type="coiled-coil region" evidence="4">
    <location>
        <begin position="720"/>
        <end position="749"/>
    </location>
</feature>
<feature type="compositionally biased region" description="Polar residues" evidence="5">
    <location>
        <begin position="520"/>
        <end position="533"/>
    </location>
</feature>
<evidence type="ECO:0000256" key="5">
    <source>
        <dbReference type="SAM" id="MobiDB-lite"/>
    </source>
</evidence>
<feature type="compositionally biased region" description="Pro residues" evidence="5">
    <location>
        <begin position="813"/>
        <end position="822"/>
    </location>
</feature>
<dbReference type="Gene3D" id="1.20.930.10">
    <property type="entry name" value="Conserved domain common to transcription factors TFIIS, elongin A, CRSP70"/>
    <property type="match status" value="1"/>
</dbReference>
<gene>
    <name evidence="7" type="ORF">OSTQU699_LOCUS4411</name>
</gene>
<dbReference type="EMBL" id="CAJHUC010000948">
    <property type="protein sequence ID" value="CAD7699052.1"/>
    <property type="molecule type" value="Genomic_DNA"/>
</dbReference>
<feature type="region of interest" description="Disordered" evidence="5">
    <location>
        <begin position="408"/>
        <end position="633"/>
    </location>
</feature>
<dbReference type="Proteomes" id="UP000708148">
    <property type="component" value="Unassembled WGS sequence"/>
</dbReference>
<protein>
    <recommendedName>
        <fullName evidence="6">TFIIS N-terminal domain-containing protein</fullName>
    </recommendedName>
</protein>
<feature type="compositionally biased region" description="Polar residues" evidence="5">
    <location>
        <begin position="53"/>
        <end position="68"/>
    </location>
</feature>
<feature type="domain" description="TFIIS N-terminal" evidence="6">
    <location>
        <begin position="137"/>
        <end position="210"/>
    </location>
</feature>
<accession>A0A8S1IZ42</accession>
<feature type="compositionally biased region" description="Polar residues" evidence="5">
    <location>
        <begin position="408"/>
        <end position="430"/>
    </location>
</feature>
<organism evidence="7 8">
    <name type="scientific">Ostreobium quekettii</name>
    <dbReference type="NCBI Taxonomy" id="121088"/>
    <lineage>
        <taxon>Eukaryota</taxon>
        <taxon>Viridiplantae</taxon>
        <taxon>Chlorophyta</taxon>
        <taxon>core chlorophytes</taxon>
        <taxon>Ulvophyceae</taxon>
        <taxon>TCBD clade</taxon>
        <taxon>Bryopsidales</taxon>
        <taxon>Ostreobineae</taxon>
        <taxon>Ostreobiaceae</taxon>
        <taxon>Ostreobium</taxon>
    </lineage>
</organism>
<dbReference type="AlphaFoldDB" id="A0A8S1IZ42"/>
<feature type="region of interest" description="Disordered" evidence="5">
    <location>
        <begin position="206"/>
        <end position="392"/>
    </location>
</feature>
<keyword evidence="4" id="KW-0175">Coiled coil</keyword>
<dbReference type="InterPro" id="IPR035441">
    <property type="entry name" value="TFIIS/LEDGF_dom_sf"/>
</dbReference>
<feature type="compositionally biased region" description="Polar residues" evidence="5">
    <location>
        <begin position="304"/>
        <end position="321"/>
    </location>
</feature>
<dbReference type="InterPro" id="IPR017923">
    <property type="entry name" value="TFIIS_N"/>
</dbReference>
<dbReference type="CDD" id="cd00183">
    <property type="entry name" value="TFIIS_I"/>
    <property type="match status" value="1"/>
</dbReference>
<feature type="compositionally biased region" description="Basic and acidic residues" evidence="5">
    <location>
        <begin position="606"/>
        <end position="617"/>
    </location>
</feature>
<proteinExistence type="predicted"/>
<evidence type="ECO:0000256" key="1">
    <source>
        <dbReference type="ARBA" id="ARBA00004123"/>
    </source>
</evidence>
<dbReference type="PROSITE" id="PS51319">
    <property type="entry name" value="TFIIS_N"/>
    <property type="match status" value="1"/>
</dbReference>
<feature type="region of interest" description="Disordered" evidence="5">
    <location>
        <begin position="1"/>
        <end position="68"/>
    </location>
</feature>
<dbReference type="SUPFAM" id="SSF47676">
    <property type="entry name" value="Conserved domain common to transcription factors TFIIS, elongin A, CRSP70"/>
    <property type="match status" value="1"/>
</dbReference>
<keyword evidence="2 3" id="KW-0539">Nucleus</keyword>
<feature type="compositionally biased region" description="Polar residues" evidence="5">
    <location>
        <begin position="331"/>
        <end position="340"/>
    </location>
</feature>
<feature type="compositionally biased region" description="Basic and acidic residues" evidence="5">
    <location>
        <begin position="273"/>
        <end position="292"/>
    </location>
</feature>
<feature type="compositionally biased region" description="Basic and acidic residues" evidence="5">
    <location>
        <begin position="431"/>
        <end position="440"/>
    </location>
</feature>
<feature type="compositionally biased region" description="Basic and acidic residues" evidence="5">
    <location>
        <begin position="38"/>
        <end position="51"/>
    </location>
</feature>
<feature type="compositionally biased region" description="Basic and acidic residues" evidence="5">
    <location>
        <begin position="215"/>
        <end position="227"/>
    </location>
</feature>
<evidence type="ECO:0000256" key="3">
    <source>
        <dbReference type="PROSITE-ProRule" id="PRU00649"/>
    </source>
</evidence>
<reference evidence="7" key="1">
    <citation type="submission" date="2020-12" db="EMBL/GenBank/DDBJ databases">
        <authorList>
            <person name="Iha C."/>
        </authorList>
    </citation>
    <scope>NUCLEOTIDE SEQUENCE</scope>
</reference>
<feature type="compositionally biased region" description="Polar residues" evidence="5">
    <location>
        <begin position="462"/>
        <end position="473"/>
    </location>
</feature>
<dbReference type="GO" id="GO:0005634">
    <property type="term" value="C:nucleus"/>
    <property type="evidence" value="ECO:0007669"/>
    <property type="project" value="UniProtKB-SubCell"/>
</dbReference>
<sequence length="1039" mass="109895">MDGSEVALAPKQGTQERGAKSGEEPSSPAGFMPSPLKRKIDTEGHMPEKRQKLGQSSSQVASPGLQESVQPAPDAFALELSRILDRVGGVSLVRNVPGLERLMDSEQRLNYRWTLLTVIELSSEECLKALVQGPGLKTLERWLIEARDAGKSEFLAKIISRLEDLPVDIDSLKRCTIGKTVGSLRKHSLPSVKSLAARVVQKWKSSLGDRSGQAKQDRDGGKKEAPNKRKPVTEMGRPTSIPVQPQTHIVKDESSSTDVQPADSGDPQSGAMDSEHTVKQPRPLDDGDRKASEASGSSEADASLQNHVSGASIELESSPSSRIEADGKGNDGSQEPSACSQDAKLEGQADVMPLQGSQAEVQKAAPLERKESGTGAAAPAKSRPSQPTWQDVSRVVNYGRILVAESVQRAQARSAATETDNGQQGQTDNASADKDSDGESCRPGSPGHEALADADNLPKGSQLGTEPPKQQGSGAAAKVRDASVEVGSSGSDKPAVSGAVDPDVSQLKMQPSGSGEGNLATGNAGSMVPNAQGSTPVASSTRTPTSTAPRVPRPWPTAEPKKEAKETNQALWNATDASSRSSPFQDAMTSLTRMRGPPLAKGARAKWSESNRAEREGVGAGPGPGRLGGLNSDFLPQRGRTVLYGAAARAASAAARCPSPERRPKKPNAKKVSFAPNNEMLTVRWFKKDDPPTSVKQDALLKPEELQEEQVTSHELFESAARLEHKKEHEALERQRQEQAAKRKEIQGRLNGMRPATSWHAPLVVTLPSELKLRFGEDSEERINQWHRDDMLVPENYSRAAMIPDSPAEAPRPEPQGDPPVVIPFEVPGKQNSEPPSNSSQPDSGAQVASAAPTLVIPQVPVPAPIVGTPGTAIPLPAGLHPAVGQFQPGQFRQLGQGFQARPGQQTIVVLQQGMPNGGPNLNIVPSVPMGGGMGPLFIAGPAGGPQGLVQIAPGQQWGVAPQHNVMPQFTLVCNMPGQGGFAPQTILNPQPMVNIAGAPTAPMNGDIGSGVTRASQPMEREGWAGQKGNGIQAHRFQG</sequence>
<feature type="region of interest" description="Disordered" evidence="5">
    <location>
        <begin position="803"/>
        <end position="850"/>
    </location>
</feature>
<dbReference type="Pfam" id="PF08711">
    <property type="entry name" value="Med26"/>
    <property type="match status" value="1"/>
</dbReference>
<feature type="compositionally biased region" description="Gly residues" evidence="5">
    <location>
        <begin position="618"/>
        <end position="628"/>
    </location>
</feature>
<comment type="caution">
    <text evidence="7">The sequence shown here is derived from an EMBL/GenBank/DDBJ whole genome shotgun (WGS) entry which is preliminary data.</text>
</comment>
<evidence type="ECO:0000313" key="8">
    <source>
        <dbReference type="Proteomes" id="UP000708148"/>
    </source>
</evidence>
<comment type="subcellular location">
    <subcellularLocation>
        <location evidence="1 3">Nucleus</location>
    </subcellularLocation>
</comment>
<feature type="compositionally biased region" description="Polar residues" evidence="5">
    <location>
        <begin position="567"/>
        <end position="592"/>
    </location>
</feature>
<feature type="compositionally biased region" description="Low complexity" evidence="5">
    <location>
        <begin position="293"/>
        <end position="303"/>
    </location>
</feature>
<name>A0A8S1IZ42_9CHLO</name>
<evidence type="ECO:0000259" key="6">
    <source>
        <dbReference type="PROSITE" id="PS51319"/>
    </source>
</evidence>
<dbReference type="InterPro" id="IPR003617">
    <property type="entry name" value="TFIIS/CRSP70_N_sub"/>
</dbReference>
<dbReference type="OrthoDB" id="550309at2759"/>
<evidence type="ECO:0000256" key="4">
    <source>
        <dbReference type="SAM" id="Coils"/>
    </source>
</evidence>
<feature type="compositionally biased region" description="Low complexity" evidence="5">
    <location>
        <begin position="831"/>
        <end position="844"/>
    </location>
</feature>
<evidence type="ECO:0000313" key="7">
    <source>
        <dbReference type="EMBL" id="CAD7699052.1"/>
    </source>
</evidence>
<evidence type="ECO:0000256" key="2">
    <source>
        <dbReference type="ARBA" id="ARBA00023242"/>
    </source>
</evidence>
<feature type="region of interest" description="Disordered" evidence="5">
    <location>
        <begin position="652"/>
        <end position="672"/>
    </location>
</feature>
<dbReference type="SMART" id="SM00509">
    <property type="entry name" value="TFS2N"/>
    <property type="match status" value="1"/>
</dbReference>